<organism evidence="2 3">
    <name type="scientific">Phytophthora aleatoria</name>
    <dbReference type="NCBI Taxonomy" id="2496075"/>
    <lineage>
        <taxon>Eukaryota</taxon>
        <taxon>Sar</taxon>
        <taxon>Stramenopiles</taxon>
        <taxon>Oomycota</taxon>
        <taxon>Peronosporomycetes</taxon>
        <taxon>Peronosporales</taxon>
        <taxon>Peronosporaceae</taxon>
        <taxon>Phytophthora</taxon>
    </lineage>
</organism>
<proteinExistence type="predicted"/>
<evidence type="ECO:0000313" key="2">
    <source>
        <dbReference type="EMBL" id="KAG6958776.1"/>
    </source>
</evidence>
<keyword evidence="3" id="KW-1185">Reference proteome</keyword>
<feature type="region of interest" description="Disordered" evidence="1">
    <location>
        <begin position="1"/>
        <end position="20"/>
    </location>
</feature>
<feature type="non-terminal residue" evidence="2">
    <location>
        <position position="1"/>
    </location>
</feature>
<name>A0A8J5M5Z7_9STRA</name>
<gene>
    <name evidence="2" type="ORF">JG688_00010365</name>
</gene>
<reference evidence="2" key="1">
    <citation type="submission" date="2021-01" db="EMBL/GenBank/DDBJ databases">
        <title>Phytophthora aleatoria, a newly-described species from Pinus radiata is distinct from Phytophthora cactorum isolates based on comparative genomics.</title>
        <authorList>
            <person name="Mcdougal R."/>
            <person name="Panda P."/>
            <person name="Williams N."/>
            <person name="Studholme D.J."/>
        </authorList>
    </citation>
    <scope>NUCLEOTIDE SEQUENCE</scope>
    <source>
        <strain evidence="2">NZFS 4037</strain>
    </source>
</reference>
<dbReference type="AlphaFoldDB" id="A0A8J5M5Z7"/>
<evidence type="ECO:0000256" key="1">
    <source>
        <dbReference type="SAM" id="MobiDB-lite"/>
    </source>
</evidence>
<dbReference type="Proteomes" id="UP000709295">
    <property type="component" value="Unassembled WGS sequence"/>
</dbReference>
<protein>
    <submittedName>
        <fullName evidence="2">Uncharacterized protein</fullName>
    </submittedName>
</protein>
<accession>A0A8J5M5Z7</accession>
<comment type="caution">
    <text evidence="2">The sequence shown here is derived from an EMBL/GenBank/DDBJ whole genome shotgun (WGS) entry which is preliminary data.</text>
</comment>
<sequence>NIDLLHGTAEEARSRSPLPAKSRDVAQYLRADTTPERCEDSEHKEIVPLAYYNSACNVTRYFDRHHAYAVYLKSVLNVLQVRVTCYDRTWEGRGALDL</sequence>
<dbReference type="EMBL" id="JAENGY010000651">
    <property type="protein sequence ID" value="KAG6958776.1"/>
    <property type="molecule type" value="Genomic_DNA"/>
</dbReference>
<evidence type="ECO:0000313" key="3">
    <source>
        <dbReference type="Proteomes" id="UP000709295"/>
    </source>
</evidence>